<feature type="compositionally biased region" description="Low complexity" evidence="1">
    <location>
        <begin position="115"/>
        <end position="138"/>
    </location>
</feature>
<keyword evidence="2" id="KW-0812">Transmembrane</keyword>
<proteinExistence type="predicted"/>
<dbReference type="AlphaFoldDB" id="J9VS44"/>
<evidence type="ECO:0000256" key="1">
    <source>
        <dbReference type="SAM" id="MobiDB-lite"/>
    </source>
</evidence>
<dbReference type="VEuPathDB" id="FungiDB:CNAG_04921"/>
<feature type="region of interest" description="Disordered" evidence="1">
    <location>
        <begin position="98"/>
        <end position="147"/>
    </location>
</feature>
<keyword evidence="2" id="KW-0472">Membrane</keyword>
<dbReference type="Proteomes" id="UP000010091">
    <property type="component" value="Chromosome 10"/>
</dbReference>
<dbReference type="HOGENOM" id="CLU_074147_0_0_1"/>
<accession>J9VS44</accession>
<keyword evidence="2" id="KW-1133">Transmembrane helix</keyword>
<dbReference type="KEGG" id="cng:CNAG_04921"/>
<gene>
    <name evidence="3" type="ORF">CNAG_04921</name>
</gene>
<feature type="transmembrane region" description="Helical" evidence="2">
    <location>
        <begin position="247"/>
        <end position="267"/>
    </location>
</feature>
<evidence type="ECO:0000313" key="4">
    <source>
        <dbReference type="Proteomes" id="UP000010091"/>
    </source>
</evidence>
<evidence type="ECO:0000313" key="3">
    <source>
        <dbReference type="EMBL" id="AFR97292.1"/>
    </source>
</evidence>
<organism evidence="3 4">
    <name type="scientific">Cryptococcus neoformans (strain H99 / ATCC 208821 / CBS 10515 / FGSC 9487)</name>
    <name type="common">Cryptococcus neoformans var. grubii serotype A</name>
    <dbReference type="NCBI Taxonomy" id="235443"/>
    <lineage>
        <taxon>Eukaryota</taxon>
        <taxon>Fungi</taxon>
        <taxon>Dikarya</taxon>
        <taxon>Basidiomycota</taxon>
        <taxon>Agaricomycotina</taxon>
        <taxon>Tremellomycetes</taxon>
        <taxon>Tremellales</taxon>
        <taxon>Cryptococcaceae</taxon>
        <taxon>Cryptococcus</taxon>
        <taxon>Cryptococcus neoformans species complex</taxon>
    </lineage>
</organism>
<name>J9VS44_CRYN9</name>
<evidence type="ECO:0000256" key="2">
    <source>
        <dbReference type="SAM" id="Phobius"/>
    </source>
</evidence>
<dbReference type="RefSeq" id="XP_012052302.1">
    <property type="nucleotide sequence ID" value="XM_012196912.1"/>
</dbReference>
<dbReference type="GeneID" id="23888293"/>
<protein>
    <submittedName>
        <fullName evidence="3">Uncharacterized protein</fullName>
    </submittedName>
</protein>
<keyword evidence="4" id="KW-1185">Reference proteome</keyword>
<dbReference type="OrthoDB" id="2578108at2759"/>
<dbReference type="EMBL" id="CP003829">
    <property type="protein sequence ID" value="AFR97292.1"/>
    <property type="molecule type" value="Genomic_DNA"/>
</dbReference>
<reference evidence="3 4" key="1">
    <citation type="journal article" date="2014" name="PLoS Genet.">
        <title>Analysis of the genome and transcriptome of Cryptococcus neoformans var. grubii reveals complex RNA expression and microevolution leading to virulence attenuation.</title>
        <authorList>
            <person name="Janbon G."/>
            <person name="Ormerod K.L."/>
            <person name="Paulet D."/>
            <person name="Byrnes E.J.III."/>
            <person name="Yadav V."/>
            <person name="Chatterjee G."/>
            <person name="Mullapudi N."/>
            <person name="Hon C.C."/>
            <person name="Billmyre R.B."/>
            <person name="Brunel F."/>
            <person name="Bahn Y.S."/>
            <person name="Chen W."/>
            <person name="Chen Y."/>
            <person name="Chow E.W."/>
            <person name="Coppee J.Y."/>
            <person name="Floyd-Averette A."/>
            <person name="Gaillardin C."/>
            <person name="Gerik K.J."/>
            <person name="Goldberg J."/>
            <person name="Gonzalez-Hilarion S."/>
            <person name="Gujja S."/>
            <person name="Hamlin J.L."/>
            <person name="Hsueh Y.P."/>
            <person name="Ianiri G."/>
            <person name="Jones S."/>
            <person name="Kodira C.D."/>
            <person name="Kozubowski L."/>
            <person name="Lam W."/>
            <person name="Marra M."/>
            <person name="Mesner L.D."/>
            <person name="Mieczkowski P.A."/>
            <person name="Moyrand F."/>
            <person name="Nielsen K."/>
            <person name="Proux C."/>
            <person name="Rossignol T."/>
            <person name="Schein J.E."/>
            <person name="Sun S."/>
            <person name="Wollschlaeger C."/>
            <person name="Wood I.A."/>
            <person name="Zeng Q."/>
            <person name="Neuveglise C."/>
            <person name="Newlon C.S."/>
            <person name="Perfect J.R."/>
            <person name="Lodge J.K."/>
            <person name="Idnurm A."/>
            <person name="Stajich J.E."/>
            <person name="Kronstad J.W."/>
            <person name="Sanyal K."/>
            <person name="Heitman J."/>
            <person name="Fraser J.A."/>
            <person name="Cuomo C.A."/>
            <person name="Dietrich F.S."/>
        </authorList>
    </citation>
    <scope>NUCLEOTIDE SEQUENCE [LARGE SCALE GENOMIC DNA]</scope>
    <source>
        <strain evidence="4">H99 / ATCC 208821 / CBS 10515 / FGSC 9487</strain>
    </source>
</reference>
<sequence length="325" mass="35537">MAIQLYQYTQPNKSPLSAAKFFSSISNLHKYLPSSTFVFNLPHKHLYLYHNASVCNLITKHLQSHLQALSGNPYGRTNDVIEAASIGPKATLFSEAHNQPLSSSSGADDVAAPTLPSVPLSDDSVSSDISIARSSPPAGQFMSLSDDAYPLPVSGQETSQGGLEREFMDINGGQGYDLPSIMMDASLLETGFEGDGYGGVIRDRLSHQLSKWPTKVPESLIPPYSCRQPSPYQDEPIFRTESTGRSMPLLATVLAVFSIFLMAFVGLPQRLGDMVKAVIQVILELAIAEDRQALCQRIHDKRDLSPGEREKMYRILDLSVETSSS</sequence>